<dbReference type="FunFam" id="3.40.720.10:FF:000017">
    <property type="entry name" value="Predicted protein"/>
    <property type="match status" value="1"/>
</dbReference>
<dbReference type="KEGG" id="tca:659605"/>
<feature type="transmembrane region" description="Helical" evidence="1">
    <location>
        <begin position="12"/>
        <end position="31"/>
    </location>
</feature>
<dbReference type="InterPro" id="IPR017850">
    <property type="entry name" value="Alkaline_phosphatase_core_sf"/>
</dbReference>
<protein>
    <submittedName>
        <fullName evidence="2">Uncharacterized protein</fullName>
    </submittedName>
</protein>
<dbReference type="InParanoid" id="D6X0G7"/>
<dbReference type="PANTHER" id="PTHR10974:SF9">
    <property type="entry name" value="DUF229 DOMAIN CONTAINING PROTEIN-RELATED"/>
    <property type="match status" value="1"/>
</dbReference>
<evidence type="ECO:0000313" key="3">
    <source>
        <dbReference type="Proteomes" id="UP000007266"/>
    </source>
</evidence>
<reference evidence="2 3" key="2">
    <citation type="journal article" date="2010" name="Nucleic Acids Res.">
        <title>BeetleBase in 2010: revisions to provide comprehensive genomic information for Tribolium castaneum.</title>
        <authorList>
            <person name="Kim H.S."/>
            <person name="Murphy T."/>
            <person name="Xia J."/>
            <person name="Caragea D."/>
            <person name="Park Y."/>
            <person name="Beeman R.W."/>
            <person name="Lorenzen M.D."/>
            <person name="Butcher S."/>
            <person name="Manak J.R."/>
            <person name="Brown S.J."/>
        </authorList>
    </citation>
    <scope>GENOME REANNOTATION</scope>
    <source>
        <strain evidence="2 3">Georgia GA2</strain>
    </source>
</reference>
<dbReference type="CDD" id="cd16021">
    <property type="entry name" value="ALP_like"/>
    <property type="match status" value="1"/>
</dbReference>
<dbReference type="Gene3D" id="3.40.720.10">
    <property type="entry name" value="Alkaline Phosphatase, subunit A"/>
    <property type="match status" value="1"/>
</dbReference>
<evidence type="ECO:0000313" key="2">
    <source>
        <dbReference type="EMBL" id="EFA10543.1"/>
    </source>
</evidence>
<dbReference type="AlphaFoldDB" id="D6X0G7"/>
<accession>D6X0G7</accession>
<keyword evidence="1" id="KW-0812">Transmembrane</keyword>
<organism evidence="2 3">
    <name type="scientific">Tribolium castaneum</name>
    <name type="common">Red flour beetle</name>
    <dbReference type="NCBI Taxonomy" id="7070"/>
    <lineage>
        <taxon>Eukaryota</taxon>
        <taxon>Metazoa</taxon>
        <taxon>Ecdysozoa</taxon>
        <taxon>Arthropoda</taxon>
        <taxon>Hexapoda</taxon>
        <taxon>Insecta</taxon>
        <taxon>Pterygota</taxon>
        <taxon>Neoptera</taxon>
        <taxon>Endopterygota</taxon>
        <taxon>Coleoptera</taxon>
        <taxon>Polyphaga</taxon>
        <taxon>Cucujiformia</taxon>
        <taxon>Tenebrionidae</taxon>
        <taxon>Tenebrionidae incertae sedis</taxon>
        <taxon>Tribolium</taxon>
    </lineage>
</organism>
<dbReference type="Proteomes" id="UP000007266">
    <property type="component" value="Linkage group 9"/>
</dbReference>
<dbReference type="SUPFAM" id="SSF53649">
    <property type="entry name" value="Alkaline phosphatase-like"/>
    <property type="match status" value="1"/>
</dbReference>
<dbReference type="PANTHER" id="PTHR10974">
    <property type="entry name" value="FI08016P-RELATED"/>
    <property type="match status" value="1"/>
</dbReference>
<proteinExistence type="predicted"/>
<dbReference type="STRING" id="7070.D6X0G7"/>
<dbReference type="Pfam" id="PF02995">
    <property type="entry name" value="DUF229"/>
    <property type="match status" value="1"/>
</dbReference>
<dbReference type="OrthoDB" id="6378171at2759"/>
<name>D6X0G7_TRICA</name>
<gene>
    <name evidence="2" type="primary">AUGUSTUS-3.0.2_12798</name>
    <name evidence="2" type="ORF">TcasGA2_TC012798</name>
</gene>
<sequence>MPLRIHKNKIVFEIFLVASISLMCFTPLFFYNRTTTTISLIHIEDAKHHVPIPALVSNNKCLIPDFSQMYFQQFMYSIPKKYTPCNRKNYLTFVTKSENTATLHVKQQNGFYPEVSCCYSNISRNFDRVNPDDTIKISKCRKFTKNVTLATDFVLVKCDTGSVQYKQVHAAITAKKTTKNSDIWPPPFSVLILGIDKISRLSFIRNFPKTRHYLTSNNKWVSLNGYAKVSDDTFTNILALLSGCKTMECDLIWSEFEKYNYTTAFGEDDVWSKTFTFHKQLTDYYFRPYFIANEKYPTVELNKMFPCPDRETPFERLLDLAKDFSVTFKNHPSFALFWIKTATVGTFPKLDYSIRALFRHLNRKGVFANTFVFFLSDQGRREGKNEFTNVGWLEEKLPFVYVLVPKKFQEIYSEEFRFLKLKQNELTTPFDLYMTLQDIMVLTQVNLDPKPSQSCPTCESLFMDVTEKSCLDSEIENRSCPCDGFVLTNLDDLVVRNASLFIVNKVNEFVDQRMCRSYELRKVLSSSASWSSGYKKLLISVQTYPYSVFEAFVTYVDKVFELDGEIKRLDFAIVRCVSDSFLKKYCVCKGK</sequence>
<dbReference type="OMA" id="RFREANY"/>
<dbReference type="PhylomeDB" id="D6X0G7"/>
<keyword evidence="3" id="KW-1185">Reference proteome</keyword>
<evidence type="ECO:0000256" key="1">
    <source>
        <dbReference type="SAM" id="Phobius"/>
    </source>
</evidence>
<keyword evidence="1" id="KW-1133">Transmembrane helix</keyword>
<dbReference type="HOGENOM" id="CLU_018076_2_0_1"/>
<keyword evidence="1" id="KW-0472">Membrane</keyword>
<dbReference type="InterPro" id="IPR004245">
    <property type="entry name" value="DUF229"/>
</dbReference>
<reference evidence="2 3" key="1">
    <citation type="journal article" date="2008" name="Nature">
        <title>The genome of the model beetle and pest Tribolium castaneum.</title>
        <authorList>
            <consortium name="Tribolium Genome Sequencing Consortium"/>
            <person name="Richards S."/>
            <person name="Gibbs R.A."/>
            <person name="Weinstock G.M."/>
            <person name="Brown S.J."/>
            <person name="Denell R."/>
            <person name="Beeman R.W."/>
            <person name="Gibbs R."/>
            <person name="Beeman R.W."/>
            <person name="Brown S.J."/>
            <person name="Bucher G."/>
            <person name="Friedrich M."/>
            <person name="Grimmelikhuijzen C.J."/>
            <person name="Klingler M."/>
            <person name="Lorenzen M."/>
            <person name="Richards S."/>
            <person name="Roth S."/>
            <person name="Schroder R."/>
            <person name="Tautz D."/>
            <person name="Zdobnov E.M."/>
            <person name="Muzny D."/>
            <person name="Gibbs R.A."/>
            <person name="Weinstock G.M."/>
            <person name="Attaway T."/>
            <person name="Bell S."/>
            <person name="Buhay C.J."/>
            <person name="Chandrabose M.N."/>
            <person name="Chavez D."/>
            <person name="Clerk-Blankenburg K.P."/>
            <person name="Cree A."/>
            <person name="Dao M."/>
            <person name="Davis C."/>
            <person name="Chacko J."/>
            <person name="Dinh H."/>
            <person name="Dugan-Rocha S."/>
            <person name="Fowler G."/>
            <person name="Garner T.T."/>
            <person name="Garnes J."/>
            <person name="Gnirke A."/>
            <person name="Hawes A."/>
            <person name="Hernandez J."/>
            <person name="Hines S."/>
            <person name="Holder M."/>
            <person name="Hume J."/>
            <person name="Jhangiani S.N."/>
            <person name="Joshi V."/>
            <person name="Khan Z.M."/>
            <person name="Jackson L."/>
            <person name="Kovar C."/>
            <person name="Kowis A."/>
            <person name="Lee S."/>
            <person name="Lewis L.R."/>
            <person name="Margolis J."/>
            <person name="Morgan M."/>
            <person name="Nazareth L.V."/>
            <person name="Nguyen N."/>
            <person name="Okwuonu G."/>
            <person name="Parker D."/>
            <person name="Richards S."/>
            <person name="Ruiz S.J."/>
            <person name="Santibanez J."/>
            <person name="Savard J."/>
            <person name="Scherer S.E."/>
            <person name="Schneider B."/>
            <person name="Sodergren E."/>
            <person name="Tautz D."/>
            <person name="Vattahil S."/>
            <person name="Villasana D."/>
            <person name="White C.S."/>
            <person name="Wright R."/>
            <person name="Park Y."/>
            <person name="Beeman R.W."/>
            <person name="Lord J."/>
            <person name="Oppert B."/>
            <person name="Lorenzen M."/>
            <person name="Brown S."/>
            <person name="Wang L."/>
            <person name="Savard J."/>
            <person name="Tautz D."/>
            <person name="Richards S."/>
            <person name="Weinstock G."/>
            <person name="Gibbs R.A."/>
            <person name="Liu Y."/>
            <person name="Worley K."/>
            <person name="Weinstock G."/>
            <person name="Elsik C.G."/>
            <person name="Reese J.T."/>
            <person name="Elhaik E."/>
            <person name="Landan G."/>
            <person name="Graur D."/>
            <person name="Arensburger P."/>
            <person name="Atkinson P."/>
            <person name="Beeman R.W."/>
            <person name="Beidler J."/>
            <person name="Brown S.J."/>
            <person name="Demuth J.P."/>
            <person name="Drury D.W."/>
            <person name="Du Y.Z."/>
            <person name="Fujiwara H."/>
            <person name="Lorenzen M."/>
            <person name="Maselli V."/>
            <person name="Osanai M."/>
            <person name="Park Y."/>
            <person name="Robertson H.M."/>
            <person name="Tu Z."/>
            <person name="Wang J.J."/>
            <person name="Wang S."/>
            <person name="Richards S."/>
            <person name="Song H."/>
            <person name="Zhang L."/>
            <person name="Sodergren E."/>
            <person name="Werner D."/>
            <person name="Stanke M."/>
            <person name="Morgenstern B."/>
            <person name="Solovyev V."/>
            <person name="Kosarev P."/>
            <person name="Brown G."/>
            <person name="Chen H.C."/>
            <person name="Ermolaeva O."/>
            <person name="Hlavina W."/>
            <person name="Kapustin Y."/>
            <person name="Kiryutin B."/>
            <person name="Kitts P."/>
            <person name="Maglott D."/>
            <person name="Pruitt K."/>
            <person name="Sapojnikov V."/>
            <person name="Souvorov A."/>
            <person name="Mackey A.J."/>
            <person name="Waterhouse R.M."/>
            <person name="Wyder S."/>
            <person name="Zdobnov E.M."/>
            <person name="Zdobnov E.M."/>
            <person name="Wyder S."/>
            <person name="Kriventseva E.V."/>
            <person name="Kadowaki T."/>
            <person name="Bork P."/>
            <person name="Aranda M."/>
            <person name="Bao R."/>
            <person name="Beermann A."/>
            <person name="Berns N."/>
            <person name="Bolognesi R."/>
            <person name="Bonneton F."/>
            <person name="Bopp D."/>
            <person name="Brown S.J."/>
            <person name="Bucher G."/>
            <person name="Butts T."/>
            <person name="Chaumot A."/>
            <person name="Denell R.E."/>
            <person name="Ferrier D.E."/>
            <person name="Friedrich M."/>
            <person name="Gordon C.M."/>
            <person name="Jindra M."/>
            <person name="Klingler M."/>
            <person name="Lan Q."/>
            <person name="Lattorff H.M."/>
            <person name="Laudet V."/>
            <person name="von Levetsow C."/>
            <person name="Liu Z."/>
            <person name="Lutz R."/>
            <person name="Lynch J.A."/>
            <person name="da Fonseca R.N."/>
            <person name="Posnien N."/>
            <person name="Reuter R."/>
            <person name="Roth S."/>
            <person name="Savard J."/>
            <person name="Schinko J.B."/>
            <person name="Schmitt C."/>
            <person name="Schoppmeier M."/>
            <person name="Schroder R."/>
            <person name="Shippy T.D."/>
            <person name="Simonnet F."/>
            <person name="Marques-Souza H."/>
            <person name="Tautz D."/>
            <person name="Tomoyasu Y."/>
            <person name="Trauner J."/>
            <person name="Van der Zee M."/>
            <person name="Vervoort M."/>
            <person name="Wittkopp N."/>
            <person name="Wimmer E.A."/>
            <person name="Yang X."/>
            <person name="Jones A.K."/>
            <person name="Sattelle D.B."/>
            <person name="Ebert P.R."/>
            <person name="Nelson D."/>
            <person name="Scott J.G."/>
            <person name="Beeman R.W."/>
            <person name="Muthukrishnan S."/>
            <person name="Kramer K.J."/>
            <person name="Arakane Y."/>
            <person name="Beeman R.W."/>
            <person name="Zhu Q."/>
            <person name="Hogenkamp D."/>
            <person name="Dixit R."/>
            <person name="Oppert B."/>
            <person name="Jiang H."/>
            <person name="Zou Z."/>
            <person name="Marshall J."/>
            <person name="Elpidina E."/>
            <person name="Vinokurov K."/>
            <person name="Oppert C."/>
            <person name="Zou Z."/>
            <person name="Evans J."/>
            <person name="Lu Z."/>
            <person name="Zhao P."/>
            <person name="Sumathipala N."/>
            <person name="Altincicek B."/>
            <person name="Vilcinskas A."/>
            <person name="Williams M."/>
            <person name="Hultmark D."/>
            <person name="Hetru C."/>
            <person name="Jiang H."/>
            <person name="Grimmelikhuijzen C.J."/>
            <person name="Hauser F."/>
            <person name="Cazzamali G."/>
            <person name="Williamson M."/>
            <person name="Park Y."/>
            <person name="Li B."/>
            <person name="Tanaka Y."/>
            <person name="Predel R."/>
            <person name="Neupert S."/>
            <person name="Schachtner J."/>
            <person name="Verleyen P."/>
            <person name="Raible F."/>
            <person name="Bork P."/>
            <person name="Friedrich M."/>
            <person name="Walden K.K."/>
            <person name="Robertson H.M."/>
            <person name="Angeli S."/>
            <person name="Foret S."/>
            <person name="Bucher G."/>
            <person name="Schuetz S."/>
            <person name="Maleszka R."/>
            <person name="Wimmer E.A."/>
            <person name="Beeman R.W."/>
            <person name="Lorenzen M."/>
            <person name="Tomoyasu Y."/>
            <person name="Miller S.C."/>
            <person name="Grossmann D."/>
            <person name="Bucher G."/>
        </authorList>
    </citation>
    <scope>NUCLEOTIDE SEQUENCE [LARGE SCALE GENOMIC DNA]</scope>
    <source>
        <strain evidence="2 3">Georgia GA2</strain>
    </source>
</reference>
<dbReference type="EMBL" id="KQ971372">
    <property type="protein sequence ID" value="EFA10543.1"/>
    <property type="molecule type" value="Genomic_DNA"/>
</dbReference>